<evidence type="ECO:0000313" key="2">
    <source>
        <dbReference type="Ensembl" id="ENSOTSP00005121157.1"/>
    </source>
</evidence>
<sequence>MKVMIALLLSTLCFEVLNAQCPEANALKDADGVKLCARMFEDSHYYYEQSCGGEYLDAYPGEDVPIIPWRWNNRISSLVVSREEANLNSVLESNIASKKRCKVFSAIGKTTSLHTTVCARGQHHHVHQTLLPISQNCYAQLA</sequence>
<dbReference type="AlphaFoldDB" id="A0AAZ3PWA6"/>
<keyword evidence="3" id="KW-1185">Reference proteome</keyword>
<dbReference type="GO" id="GO:0006887">
    <property type="term" value="P:exocytosis"/>
    <property type="evidence" value="ECO:0007669"/>
    <property type="project" value="InterPro"/>
</dbReference>
<dbReference type="Proteomes" id="UP000694402">
    <property type="component" value="Unassembled WGS sequence"/>
</dbReference>
<keyword evidence="1" id="KW-0732">Signal</keyword>
<dbReference type="PANTHER" id="PTHR17503">
    <property type="entry name" value="SYNCOLLIN"/>
    <property type="match status" value="1"/>
</dbReference>
<accession>A0AAZ3PWA6</accession>
<feature type="signal peptide" evidence="1">
    <location>
        <begin position="1"/>
        <end position="19"/>
    </location>
</feature>
<dbReference type="GeneTree" id="ENSGT00390000014835"/>
<reference evidence="2" key="2">
    <citation type="submission" date="2025-08" db="UniProtKB">
        <authorList>
            <consortium name="Ensembl"/>
        </authorList>
    </citation>
    <scope>IDENTIFICATION</scope>
</reference>
<protein>
    <recommendedName>
        <fullName evidence="4">Secreted protein</fullName>
    </recommendedName>
</protein>
<dbReference type="Ensembl" id="ENSOTST00005135975.1">
    <property type="protein sequence ID" value="ENSOTSP00005121157.1"/>
    <property type="gene ID" value="ENSOTSG00005074050.1"/>
</dbReference>
<evidence type="ECO:0008006" key="4">
    <source>
        <dbReference type="Google" id="ProtNLM"/>
    </source>
</evidence>
<gene>
    <name evidence="2" type="primary">LOC112231260</name>
</gene>
<dbReference type="InterPro" id="IPR028137">
    <property type="entry name" value="Syncollin"/>
</dbReference>
<reference evidence="2" key="3">
    <citation type="submission" date="2025-09" db="UniProtKB">
        <authorList>
            <consortium name="Ensembl"/>
        </authorList>
    </citation>
    <scope>IDENTIFICATION</scope>
</reference>
<evidence type="ECO:0000313" key="3">
    <source>
        <dbReference type="Proteomes" id="UP000694402"/>
    </source>
</evidence>
<reference evidence="3" key="1">
    <citation type="journal article" date="2018" name="PLoS ONE">
        <title>Chinook salmon (Oncorhynchus tshawytscha) genome and transcriptome.</title>
        <authorList>
            <person name="Christensen K.A."/>
            <person name="Leong J.S."/>
            <person name="Sakhrani D."/>
            <person name="Biagi C.A."/>
            <person name="Minkley D.R."/>
            <person name="Withler R.E."/>
            <person name="Rondeau E.B."/>
            <person name="Koop B.F."/>
            <person name="Devlin R.H."/>
        </authorList>
    </citation>
    <scope>NUCLEOTIDE SEQUENCE [LARGE SCALE GENOMIC DNA]</scope>
</reference>
<dbReference type="Pfam" id="PF15138">
    <property type="entry name" value="Syncollin"/>
    <property type="match status" value="1"/>
</dbReference>
<feature type="chain" id="PRO_5044289065" description="Secreted protein" evidence="1">
    <location>
        <begin position="20"/>
        <end position="142"/>
    </location>
</feature>
<dbReference type="PANTHER" id="PTHR17503:SF0">
    <property type="entry name" value="SYNCOLLIN"/>
    <property type="match status" value="1"/>
</dbReference>
<name>A0AAZ3PWA6_ONCTS</name>
<proteinExistence type="predicted"/>
<evidence type="ECO:0000256" key="1">
    <source>
        <dbReference type="SAM" id="SignalP"/>
    </source>
</evidence>
<organism evidence="2 3">
    <name type="scientific">Oncorhynchus tshawytscha</name>
    <name type="common">Chinook salmon</name>
    <name type="synonym">Salmo tshawytscha</name>
    <dbReference type="NCBI Taxonomy" id="74940"/>
    <lineage>
        <taxon>Eukaryota</taxon>
        <taxon>Metazoa</taxon>
        <taxon>Chordata</taxon>
        <taxon>Craniata</taxon>
        <taxon>Vertebrata</taxon>
        <taxon>Euteleostomi</taxon>
        <taxon>Actinopterygii</taxon>
        <taxon>Neopterygii</taxon>
        <taxon>Teleostei</taxon>
        <taxon>Protacanthopterygii</taxon>
        <taxon>Salmoniformes</taxon>
        <taxon>Salmonidae</taxon>
        <taxon>Salmoninae</taxon>
        <taxon>Oncorhynchus</taxon>
    </lineage>
</organism>
<dbReference type="GO" id="GO:0030667">
    <property type="term" value="C:secretory granule membrane"/>
    <property type="evidence" value="ECO:0007669"/>
    <property type="project" value="InterPro"/>
</dbReference>